<dbReference type="EMBL" id="FNFY01000002">
    <property type="protein sequence ID" value="SDK35734.1"/>
    <property type="molecule type" value="Genomic_DNA"/>
</dbReference>
<keyword evidence="8" id="KW-1185">Reference proteome</keyword>
<feature type="transmembrane region" description="Helical" evidence="5">
    <location>
        <begin position="170"/>
        <end position="192"/>
    </location>
</feature>
<dbReference type="InterPro" id="IPR013525">
    <property type="entry name" value="ABC2_TM"/>
</dbReference>
<evidence type="ECO:0000259" key="6">
    <source>
        <dbReference type="Pfam" id="PF12698"/>
    </source>
</evidence>
<protein>
    <submittedName>
        <fullName evidence="7">ABC-2 type transport system permease protein</fullName>
    </submittedName>
</protein>
<dbReference type="OrthoDB" id="9768837at2"/>
<feature type="transmembrane region" description="Helical" evidence="5">
    <location>
        <begin position="357"/>
        <end position="378"/>
    </location>
</feature>
<keyword evidence="2 5" id="KW-0812">Transmembrane</keyword>
<sequence length="403" mass="44695">MNKFKTTFWHTYLSKVKAKSFIITTIIVMLLIVLAGNFDKIMNLFDSSEAINTVEVEATEEFTEQFSAVLPEISEDISMTDSDGDIVLTVEDSVPITATVESEVEISSAQQTEIELALDSVNREMVVNSLDLTEEEAGLMAAEIDVDFQTAESMEEGDSGAAGEMDEPNYLNIVIFYVTVFVMFFVVINYASQIGTEIAMEKSSRVIEMIVSSVSPVNHLFAKILAIICVSLTQLFFFVATIIAVIYLVDIGAIISEFGLEANDRTLPMIIYSLVFLLLGLVLYLSVSALLGSFVSRMEDLQQALLPITLMSIGGMYLGMFNLFNPDNMLVIITSYFPFFTPFVMPLRVLDPDTSHLTVWIGMVIVIITVIIAVYFAARIYKGSILSTDKGIIKNIRKFNKGE</sequence>
<evidence type="ECO:0000256" key="5">
    <source>
        <dbReference type="SAM" id="Phobius"/>
    </source>
</evidence>
<dbReference type="GO" id="GO:0016020">
    <property type="term" value="C:membrane"/>
    <property type="evidence" value="ECO:0007669"/>
    <property type="project" value="UniProtKB-SubCell"/>
</dbReference>
<feature type="transmembrane region" description="Helical" evidence="5">
    <location>
        <begin position="269"/>
        <end position="292"/>
    </location>
</feature>
<evidence type="ECO:0000256" key="2">
    <source>
        <dbReference type="ARBA" id="ARBA00022692"/>
    </source>
</evidence>
<evidence type="ECO:0000313" key="7">
    <source>
        <dbReference type="EMBL" id="SDK35734.1"/>
    </source>
</evidence>
<dbReference type="AlphaFoldDB" id="A0A1G9B9E6"/>
<evidence type="ECO:0000256" key="3">
    <source>
        <dbReference type="ARBA" id="ARBA00022989"/>
    </source>
</evidence>
<accession>A0A1G9B9E6</accession>
<dbReference type="RefSeq" id="WP_092984248.1">
    <property type="nucleotide sequence ID" value="NZ_FNFY01000002.1"/>
</dbReference>
<reference evidence="8" key="1">
    <citation type="submission" date="2016-10" db="EMBL/GenBank/DDBJ databases">
        <authorList>
            <person name="Varghese N."/>
            <person name="Submissions S."/>
        </authorList>
    </citation>
    <scope>NUCLEOTIDE SEQUENCE [LARGE SCALE GENOMIC DNA]</scope>
    <source>
        <strain evidence="8">CGMCC 1.8895</strain>
    </source>
</reference>
<proteinExistence type="predicted"/>
<keyword evidence="3 5" id="KW-1133">Transmembrane helix</keyword>
<feature type="transmembrane region" description="Helical" evidence="5">
    <location>
        <begin position="21"/>
        <end position="38"/>
    </location>
</feature>
<gene>
    <name evidence="7" type="ORF">SAMN05216216_102156</name>
</gene>
<comment type="subcellular location">
    <subcellularLocation>
        <location evidence="1">Membrane</location>
        <topology evidence="1">Multi-pass membrane protein</topology>
    </subcellularLocation>
</comment>
<evidence type="ECO:0000313" key="8">
    <source>
        <dbReference type="Proteomes" id="UP000199008"/>
    </source>
</evidence>
<dbReference type="Pfam" id="PF12698">
    <property type="entry name" value="ABC2_membrane_3"/>
    <property type="match status" value="1"/>
</dbReference>
<name>A0A1G9B9E6_9BACL</name>
<dbReference type="Proteomes" id="UP000199008">
    <property type="component" value="Unassembled WGS sequence"/>
</dbReference>
<dbReference type="PANTHER" id="PTHR43471">
    <property type="entry name" value="ABC TRANSPORTER PERMEASE"/>
    <property type="match status" value="1"/>
</dbReference>
<feature type="domain" description="ABC-2 type transporter transmembrane" evidence="6">
    <location>
        <begin position="19"/>
        <end position="377"/>
    </location>
</feature>
<feature type="transmembrane region" description="Helical" evidence="5">
    <location>
        <begin position="224"/>
        <end position="249"/>
    </location>
</feature>
<evidence type="ECO:0000256" key="4">
    <source>
        <dbReference type="ARBA" id="ARBA00023136"/>
    </source>
</evidence>
<evidence type="ECO:0000256" key="1">
    <source>
        <dbReference type="ARBA" id="ARBA00004141"/>
    </source>
</evidence>
<keyword evidence="4 5" id="KW-0472">Membrane</keyword>
<dbReference type="PANTHER" id="PTHR43471:SF3">
    <property type="entry name" value="ABC TRANSPORTER PERMEASE PROTEIN NATB"/>
    <property type="match status" value="1"/>
</dbReference>
<feature type="transmembrane region" description="Helical" evidence="5">
    <location>
        <begin position="304"/>
        <end position="324"/>
    </location>
</feature>
<dbReference type="STRING" id="576118.SAMN05216216_102156"/>
<organism evidence="7 8">
    <name type="scientific">Lacicoccus qingdaonensis</name>
    <dbReference type="NCBI Taxonomy" id="576118"/>
    <lineage>
        <taxon>Bacteria</taxon>
        <taxon>Bacillati</taxon>
        <taxon>Bacillota</taxon>
        <taxon>Bacilli</taxon>
        <taxon>Bacillales</taxon>
        <taxon>Salinicoccaceae</taxon>
        <taxon>Lacicoccus</taxon>
    </lineage>
</organism>
<feature type="transmembrane region" description="Helical" evidence="5">
    <location>
        <begin position="330"/>
        <end position="350"/>
    </location>
</feature>
<dbReference type="GO" id="GO:0140359">
    <property type="term" value="F:ABC-type transporter activity"/>
    <property type="evidence" value="ECO:0007669"/>
    <property type="project" value="InterPro"/>
</dbReference>